<evidence type="ECO:0000313" key="2">
    <source>
        <dbReference type="EMBL" id="RDU38911.1"/>
    </source>
</evidence>
<keyword evidence="3" id="KW-1185">Reference proteome</keyword>
<evidence type="ECO:0000313" key="3">
    <source>
        <dbReference type="Proteomes" id="UP000257144"/>
    </source>
</evidence>
<reference evidence="2 3" key="1">
    <citation type="submission" date="2018-07" db="EMBL/GenBank/DDBJ databases">
        <title>Bacillus sp. YLB-04 draft genome sequence.</title>
        <authorList>
            <person name="Yu L."/>
            <person name="Tang X."/>
        </authorList>
    </citation>
    <scope>NUCLEOTIDE SEQUENCE [LARGE SCALE GENOMIC DNA]</scope>
    <source>
        <strain evidence="2 3">YLB-04</strain>
    </source>
</reference>
<dbReference type="AlphaFoldDB" id="A0A3D8GXH9"/>
<accession>A0A3D8GXH9</accession>
<sequence>MNTNDELTREVKQLLRPIKNHPSLEPRQQFVYQLQNKIREARSGNKKRFNLMPLAAVCVAALLFTLVVLSNKNLLDLNLAGDTEKPFAIGEESNLRLVRTIEYGDGEGKAGLTFMGENETLPVTVTSFDVENGTFYLLDEAKRQVIIAGKNGKTSSFPIKGNNQMTGTLKDILVTPDKQIYILNTWDPFVVYQYTKDGKLVKTHELTADLFHPDELIFVKNIGVLAGQSQERFLNIETSEMVEGKSLPYQMATVNRKEAVITIKEEGKQTELKIPYDEGKGQSAVEAITDREIIFTKTEQPAVYKPLSETHVFAYNKQGETLGGIRIPIEKLMEVPQTIASNIKVDKNNIYFLSTEKEHIAIYELTLGKQYESFIEEQAAEARIGFDYKTFGRPFPELEQEIKKLFTTGTIFSQYGDEDSLNGVAIDESGTVVVDFKEFHAGGPSSHQAGEIGKALNEAIFQKFPEVQKVYLQFDGSFSAWCIWMQTSEEPWVRS</sequence>
<proteinExistence type="predicted"/>
<gene>
    <name evidence="2" type="ORF">DRW41_04980</name>
</gene>
<keyword evidence="1" id="KW-0812">Transmembrane</keyword>
<dbReference type="RefSeq" id="WP_115450825.1">
    <property type="nucleotide sequence ID" value="NZ_QNQT01000001.1"/>
</dbReference>
<dbReference type="OrthoDB" id="2761436at2"/>
<dbReference type="EMBL" id="QNQT01000001">
    <property type="protein sequence ID" value="RDU38911.1"/>
    <property type="molecule type" value="Genomic_DNA"/>
</dbReference>
<dbReference type="Proteomes" id="UP000257144">
    <property type="component" value="Unassembled WGS sequence"/>
</dbReference>
<evidence type="ECO:0000256" key="1">
    <source>
        <dbReference type="SAM" id="Phobius"/>
    </source>
</evidence>
<comment type="caution">
    <text evidence="2">The sequence shown here is derived from an EMBL/GenBank/DDBJ whole genome shotgun (WGS) entry which is preliminary data.</text>
</comment>
<keyword evidence="1" id="KW-0472">Membrane</keyword>
<protein>
    <submittedName>
        <fullName evidence="2">Uncharacterized protein</fullName>
    </submittedName>
</protein>
<feature type="transmembrane region" description="Helical" evidence="1">
    <location>
        <begin position="49"/>
        <end position="69"/>
    </location>
</feature>
<keyword evidence="1" id="KW-1133">Transmembrane helix</keyword>
<name>A0A3D8GXH9_9BACI</name>
<organism evidence="2 3">
    <name type="scientific">Neobacillus piezotolerans</name>
    <dbReference type="NCBI Taxonomy" id="2259171"/>
    <lineage>
        <taxon>Bacteria</taxon>
        <taxon>Bacillati</taxon>
        <taxon>Bacillota</taxon>
        <taxon>Bacilli</taxon>
        <taxon>Bacillales</taxon>
        <taxon>Bacillaceae</taxon>
        <taxon>Neobacillus</taxon>
    </lineage>
</organism>